<sequence length="192" mass="22296">MFQATTTAPAVELKVCVQPEGYEKMYFFYEPHKTTIDEIKTMIFKENRYKYQAFFRGQYLDSGCLVPDGTSLEEPIILKPIMRRDTTQTHDDDVTGQNMLMDPPDESRTRTIFNNRQVVSKFNKCMNRSQSNLHTDDRKLADNVSNSRDNLLSTDTNPSDGWTFNSLIWQAASSWWHRMTNGNITSRKSKSE</sequence>
<dbReference type="Proteomes" id="UP000663887">
    <property type="component" value="Unassembled WGS sequence"/>
</dbReference>
<proteinExistence type="predicted"/>
<evidence type="ECO:0000313" key="2">
    <source>
        <dbReference type="EMBL" id="CAF2057626.1"/>
    </source>
</evidence>
<reference evidence="2" key="1">
    <citation type="submission" date="2021-02" db="EMBL/GenBank/DDBJ databases">
        <authorList>
            <person name="Nowell W R."/>
        </authorList>
    </citation>
    <scope>NUCLEOTIDE SEQUENCE</scope>
</reference>
<dbReference type="AlphaFoldDB" id="A0A816QAQ1"/>
<gene>
    <name evidence="2" type="ORF">WKI299_LOCUS11482</name>
    <name evidence="3" type="ORF">XDN619_LOCUS17618</name>
</gene>
<name>A0A816QAQ1_9BILA</name>
<evidence type="ECO:0000256" key="1">
    <source>
        <dbReference type="SAM" id="MobiDB-lite"/>
    </source>
</evidence>
<dbReference type="EMBL" id="CAJNRF010004223">
    <property type="protein sequence ID" value="CAF2057626.1"/>
    <property type="molecule type" value="Genomic_DNA"/>
</dbReference>
<evidence type="ECO:0000313" key="3">
    <source>
        <dbReference type="EMBL" id="CAF2095556.1"/>
    </source>
</evidence>
<feature type="region of interest" description="Disordered" evidence="1">
    <location>
        <begin position="87"/>
        <end position="107"/>
    </location>
</feature>
<evidence type="ECO:0000313" key="4">
    <source>
        <dbReference type="Proteomes" id="UP000663856"/>
    </source>
</evidence>
<organism evidence="2 4">
    <name type="scientific">Rotaria magnacalcarata</name>
    <dbReference type="NCBI Taxonomy" id="392030"/>
    <lineage>
        <taxon>Eukaryota</taxon>
        <taxon>Metazoa</taxon>
        <taxon>Spiralia</taxon>
        <taxon>Gnathifera</taxon>
        <taxon>Rotifera</taxon>
        <taxon>Eurotatoria</taxon>
        <taxon>Bdelloidea</taxon>
        <taxon>Philodinida</taxon>
        <taxon>Philodinidae</taxon>
        <taxon>Rotaria</taxon>
    </lineage>
</organism>
<dbReference type="Proteomes" id="UP000663856">
    <property type="component" value="Unassembled WGS sequence"/>
</dbReference>
<dbReference type="EMBL" id="CAJNRG010007501">
    <property type="protein sequence ID" value="CAF2095556.1"/>
    <property type="molecule type" value="Genomic_DNA"/>
</dbReference>
<protein>
    <submittedName>
        <fullName evidence="2">Uncharacterized protein</fullName>
    </submittedName>
</protein>
<comment type="caution">
    <text evidence="2">The sequence shown here is derived from an EMBL/GenBank/DDBJ whole genome shotgun (WGS) entry which is preliminary data.</text>
</comment>
<accession>A0A816QAQ1</accession>